<feature type="transmembrane region" description="Helical" evidence="1">
    <location>
        <begin position="12"/>
        <end position="33"/>
    </location>
</feature>
<proteinExistence type="predicted"/>
<keyword evidence="3" id="KW-1185">Reference proteome</keyword>
<sequence length="58" mass="6794">MDRPVYGWNQLLPTFTLIISAVYAFNISLTPVVHVDMLMARRLCFRDPISSQRDRRLV</sequence>
<keyword evidence="1" id="KW-0812">Transmembrane</keyword>
<evidence type="ECO:0000313" key="2">
    <source>
        <dbReference type="EMBL" id="KAE8419933.1"/>
    </source>
</evidence>
<keyword evidence="1" id="KW-1133">Transmembrane helix</keyword>
<dbReference type="EMBL" id="ML735713">
    <property type="protein sequence ID" value="KAE8419933.1"/>
    <property type="molecule type" value="Genomic_DNA"/>
</dbReference>
<dbReference type="Proteomes" id="UP000325395">
    <property type="component" value="Unassembled WGS sequence"/>
</dbReference>
<evidence type="ECO:0000256" key="1">
    <source>
        <dbReference type="SAM" id="Phobius"/>
    </source>
</evidence>
<protein>
    <submittedName>
        <fullName evidence="2">Uncharacterized protein</fullName>
    </submittedName>
</protein>
<gene>
    <name evidence="2" type="ORF">BDV36DRAFT_125126</name>
</gene>
<organism evidence="2 3">
    <name type="scientific">Aspergillus pseudocaelatus</name>
    <dbReference type="NCBI Taxonomy" id="1825620"/>
    <lineage>
        <taxon>Eukaryota</taxon>
        <taxon>Fungi</taxon>
        <taxon>Dikarya</taxon>
        <taxon>Ascomycota</taxon>
        <taxon>Pezizomycotina</taxon>
        <taxon>Eurotiomycetes</taxon>
        <taxon>Eurotiomycetidae</taxon>
        <taxon>Eurotiales</taxon>
        <taxon>Aspergillaceae</taxon>
        <taxon>Aspergillus</taxon>
        <taxon>Aspergillus subgen. Circumdati</taxon>
    </lineage>
</organism>
<reference evidence="2 3" key="1">
    <citation type="submission" date="2019-04" db="EMBL/GenBank/DDBJ databases">
        <authorList>
            <consortium name="DOE Joint Genome Institute"/>
            <person name="Mondo S."/>
            <person name="Kjaerbolling I."/>
            <person name="Vesth T."/>
            <person name="Frisvad J.C."/>
            <person name="Nybo J.L."/>
            <person name="Theobald S."/>
            <person name="Kildgaard S."/>
            <person name="Isbrandt T."/>
            <person name="Kuo A."/>
            <person name="Sato A."/>
            <person name="Lyhne E.K."/>
            <person name="Kogle M.E."/>
            <person name="Wiebenga A."/>
            <person name="Kun R.S."/>
            <person name="Lubbers R.J."/>
            <person name="Makela M.R."/>
            <person name="Barry K."/>
            <person name="Chovatia M."/>
            <person name="Clum A."/>
            <person name="Daum C."/>
            <person name="Haridas S."/>
            <person name="He G."/>
            <person name="LaButti K."/>
            <person name="Lipzen A."/>
            <person name="Riley R."/>
            <person name="Salamov A."/>
            <person name="Simmons B.A."/>
            <person name="Magnuson J.K."/>
            <person name="Henrissat B."/>
            <person name="Mortensen U.H."/>
            <person name="Larsen T.O."/>
            <person name="Devries R.P."/>
            <person name="Grigoriev I.V."/>
            <person name="Machida M."/>
            <person name="Baker S.E."/>
            <person name="Andersen M.R."/>
            <person name="Cantor M.N."/>
            <person name="Hua S.X."/>
        </authorList>
    </citation>
    <scope>NUCLEOTIDE SEQUENCE [LARGE SCALE GENOMIC DNA]</scope>
    <source>
        <strain evidence="2 3">CBS 117616</strain>
    </source>
</reference>
<evidence type="ECO:0000313" key="3">
    <source>
        <dbReference type="Proteomes" id="UP000325395"/>
    </source>
</evidence>
<keyword evidence="1" id="KW-0472">Membrane</keyword>
<accession>A0ABQ6WS82</accession>
<name>A0ABQ6WS82_9EURO</name>